<gene>
    <name evidence="3" type="ORF">GCM10009760_18390</name>
</gene>
<feature type="transmembrane region" description="Helical" evidence="2">
    <location>
        <begin position="14"/>
        <end position="34"/>
    </location>
</feature>
<evidence type="ECO:0000313" key="3">
    <source>
        <dbReference type="EMBL" id="GAA2137693.1"/>
    </source>
</evidence>
<dbReference type="RefSeq" id="WP_344462726.1">
    <property type="nucleotide sequence ID" value="NZ_BAAANT010000008.1"/>
</dbReference>
<reference evidence="3 4" key="1">
    <citation type="journal article" date="2019" name="Int. J. Syst. Evol. Microbiol.">
        <title>The Global Catalogue of Microorganisms (GCM) 10K type strain sequencing project: providing services to taxonomists for standard genome sequencing and annotation.</title>
        <authorList>
            <consortium name="The Broad Institute Genomics Platform"/>
            <consortium name="The Broad Institute Genome Sequencing Center for Infectious Disease"/>
            <person name="Wu L."/>
            <person name="Ma J."/>
        </authorList>
    </citation>
    <scope>NUCLEOTIDE SEQUENCE [LARGE SCALE GENOMIC DNA]</scope>
    <source>
        <strain evidence="3 4">JCM 14560</strain>
    </source>
</reference>
<organism evidence="3 4">
    <name type="scientific">Kitasatospora kazusensis</name>
    <dbReference type="NCBI Taxonomy" id="407974"/>
    <lineage>
        <taxon>Bacteria</taxon>
        <taxon>Bacillati</taxon>
        <taxon>Actinomycetota</taxon>
        <taxon>Actinomycetes</taxon>
        <taxon>Kitasatosporales</taxon>
        <taxon>Streptomycetaceae</taxon>
        <taxon>Kitasatospora</taxon>
    </lineage>
</organism>
<name>A0ABN2Z6T2_9ACTN</name>
<proteinExistence type="predicted"/>
<keyword evidence="4" id="KW-1185">Reference proteome</keyword>
<dbReference type="EMBL" id="BAAANT010000008">
    <property type="protein sequence ID" value="GAA2137693.1"/>
    <property type="molecule type" value="Genomic_DNA"/>
</dbReference>
<keyword evidence="2" id="KW-0812">Transmembrane</keyword>
<keyword evidence="2" id="KW-0472">Membrane</keyword>
<accession>A0ABN2Z6T2</accession>
<evidence type="ECO:0000256" key="1">
    <source>
        <dbReference type="SAM" id="MobiDB-lite"/>
    </source>
</evidence>
<feature type="region of interest" description="Disordered" evidence="1">
    <location>
        <begin position="81"/>
        <end position="104"/>
    </location>
</feature>
<keyword evidence="2" id="KW-1133">Transmembrane helix</keyword>
<evidence type="ECO:0000313" key="4">
    <source>
        <dbReference type="Proteomes" id="UP001422759"/>
    </source>
</evidence>
<feature type="compositionally biased region" description="Basic and acidic residues" evidence="1">
    <location>
        <begin position="89"/>
        <end position="104"/>
    </location>
</feature>
<comment type="caution">
    <text evidence="3">The sequence shown here is derived from an EMBL/GenBank/DDBJ whole genome shotgun (WGS) entry which is preliminary data.</text>
</comment>
<protein>
    <submittedName>
        <fullName evidence="3">Uncharacterized protein</fullName>
    </submittedName>
</protein>
<dbReference type="Proteomes" id="UP001422759">
    <property type="component" value="Unassembled WGS sequence"/>
</dbReference>
<sequence length="104" mass="11401">MSPATTDAGQLDTVALWCGALVAVASAAGLLWRITRALHHLVRRVEDAVTGWTGTDEHPGVMTRLDRIEHRIGAIEYQLHPNSGSSLRDAVDRVDRRTAQHLDP</sequence>
<evidence type="ECO:0000256" key="2">
    <source>
        <dbReference type="SAM" id="Phobius"/>
    </source>
</evidence>